<dbReference type="SUPFAM" id="SSF54593">
    <property type="entry name" value="Glyoxalase/Bleomycin resistance protein/Dihydroxybiphenyl dioxygenase"/>
    <property type="match status" value="1"/>
</dbReference>
<dbReference type="Proteomes" id="UP000885806">
    <property type="component" value="Unassembled WGS sequence"/>
</dbReference>
<dbReference type="InterPro" id="IPR029068">
    <property type="entry name" value="Glyas_Bleomycin-R_OHBP_Dase"/>
</dbReference>
<proteinExistence type="predicted"/>
<evidence type="ECO:0000259" key="1">
    <source>
        <dbReference type="PROSITE" id="PS51819"/>
    </source>
</evidence>
<dbReference type="InterPro" id="IPR004360">
    <property type="entry name" value="Glyas_Fos-R_dOase_dom"/>
</dbReference>
<sequence>MSVPKTAILRRTSFVTDDADRIARFYEDVFGWSRFYDNETEVDARFPPCAPDAALARLIILKAQDPDIGMVGFMEYVGFSPEVSTDKDKTRLGIGDPILVVESHDIDGTYERVKKTEARLVSEPINWSVKNYAGDGLIYLKTFSFFDPIGTYVEVNIRLDGPPQKT</sequence>
<gene>
    <name evidence="2" type="ORF">ENK01_04805</name>
</gene>
<organism evidence="2">
    <name type="scientific">Hellea balneolensis</name>
    <dbReference type="NCBI Taxonomy" id="287478"/>
    <lineage>
        <taxon>Bacteria</taxon>
        <taxon>Pseudomonadati</taxon>
        <taxon>Pseudomonadota</taxon>
        <taxon>Alphaproteobacteria</taxon>
        <taxon>Maricaulales</taxon>
        <taxon>Robiginitomaculaceae</taxon>
        <taxon>Hellea</taxon>
    </lineage>
</organism>
<protein>
    <recommendedName>
        <fullName evidence="1">VOC domain-containing protein</fullName>
    </recommendedName>
</protein>
<reference evidence="2" key="1">
    <citation type="journal article" date="2020" name="mSystems">
        <title>Genome- and Community-Level Interaction Insights into Carbon Utilization and Element Cycling Functions of Hydrothermarchaeota in Hydrothermal Sediment.</title>
        <authorList>
            <person name="Zhou Z."/>
            <person name="Liu Y."/>
            <person name="Xu W."/>
            <person name="Pan J."/>
            <person name="Luo Z.H."/>
            <person name="Li M."/>
        </authorList>
    </citation>
    <scope>NUCLEOTIDE SEQUENCE [LARGE SCALE GENOMIC DNA]</scope>
    <source>
        <strain evidence="2">HyVt-538</strain>
    </source>
</reference>
<name>A0A7V5NY95_9PROT</name>
<dbReference type="Pfam" id="PF00903">
    <property type="entry name" value="Glyoxalase"/>
    <property type="match status" value="1"/>
</dbReference>
<accession>A0A7V5NY95</accession>
<feature type="domain" description="VOC" evidence="1">
    <location>
        <begin position="7"/>
        <end position="158"/>
    </location>
</feature>
<dbReference type="AlphaFoldDB" id="A0A7V5NY95"/>
<evidence type="ECO:0000313" key="2">
    <source>
        <dbReference type="EMBL" id="HHI89256.1"/>
    </source>
</evidence>
<dbReference type="EMBL" id="DROP01000322">
    <property type="protein sequence ID" value="HHI89256.1"/>
    <property type="molecule type" value="Genomic_DNA"/>
</dbReference>
<dbReference type="Gene3D" id="3.10.180.10">
    <property type="entry name" value="2,3-Dihydroxybiphenyl 1,2-Dioxygenase, domain 1"/>
    <property type="match status" value="1"/>
</dbReference>
<comment type="caution">
    <text evidence="2">The sequence shown here is derived from an EMBL/GenBank/DDBJ whole genome shotgun (WGS) entry which is preliminary data.</text>
</comment>
<dbReference type="PROSITE" id="PS51819">
    <property type="entry name" value="VOC"/>
    <property type="match status" value="1"/>
</dbReference>
<dbReference type="InterPro" id="IPR037523">
    <property type="entry name" value="VOC_core"/>
</dbReference>